<dbReference type="RefSeq" id="WP_076149400.1">
    <property type="nucleotide sequence ID" value="NZ_BDFM01000331.1"/>
</dbReference>
<name>A0A4Q2AX19_9LACO</name>
<sequence length="135" mass="15412">MQKKRIILVLIAIFLVLAGIGGTKKVVEMRQAAQKERQIAFLKAHEKELVDFIKKYSSQEETVEFDWETVEAGKGMAFTKPTLIVKFNISDSSEKKYNDQGYVLRVDTDINKLNKIDALMVLNDPIYSNIQGEDQ</sequence>
<evidence type="ECO:0000313" key="4">
    <source>
        <dbReference type="Proteomes" id="UP000306855"/>
    </source>
</evidence>
<evidence type="ECO:0000313" key="3">
    <source>
        <dbReference type="Proteomes" id="UP000289316"/>
    </source>
</evidence>
<dbReference type="OrthoDB" id="2339974at2"/>
<proteinExistence type="predicted"/>
<evidence type="ECO:0000313" key="1">
    <source>
        <dbReference type="EMBL" id="RXV74873.1"/>
    </source>
</evidence>
<dbReference type="EMBL" id="QZFR01000017">
    <property type="protein sequence ID" value="RXV74873.1"/>
    <property type="molecule type" value="Genomic_DNA"/>
</dbReference>
<gene>
    <name evidence="1" type="ORF">D6C19_03755</name>
    <name evidence="2" type="ORF">E5340_11440</name>
</gene>
<accession>A0A4Q2AX19</accession>
<organism evidence="1 3">
    <name type="scientific">Ligilactobacillus murinus</name>
    <dbReference type="NCBI Taxonomy" id="1622"/>
    <lineage>
        <taxon>Bacteria</taxon>
        <taxon>Bacillati</taxon>
        <taxon>Bacillota</taxon>
        <taxon>Bacilli</taxon>
        <taxon>Lactobacillales</taxon>
        <taxon>Lactobacillaceae</taxon>
        <taxon>Ligilactobacillus</taxon>
    </lineage>
</organism>
<evidence type="ECO:0000313" key="2">
    <source>
        <dbReference type="EMBL" id="TGY51520.1"/>
    </source>
</evidence>
<dbReference type="AlphaFoldDB" id="A0A4Q2AX19"/>
<protein>
    <recommendedName>
        <fullName evidence="5">DUF1310 family protein</fullName>
    </recommendedName>
</protein>
<reference evidence="2 4" key="2">
    <citation type="submission" date="2019-04" db="EMBL/GenBank/DDBJ databases">
        <title>Microbes associate with the intestines of laboratory mice.</title>
        <authorList>
            <person name="Navarre W."/>
            <person name="Wong E."/>
            <person name="Huang K."/>
            <person name="Tropini C."/>
            <person name="Ng K."/>
            <person name="Yu B."/>
        </authorList>
    </citation>
    <scope>NUCLEOTIDE SEQUENCE [LARGE SCALE GENOMIC DNA]</scope>
    <source>
        <strain evidence="2 4">NM26_J9</strain>
    </source>
</reference>
<dbReference type="Proteomes" id="UP000289316">
    <property type="component" value="Unassembled WGS sequence"/>
</dbReference>
<dbReference type="Proteomes" id="UP000306855">
    <property type="component" value="Unassembled WGS sequence"/>
</dbReference>
<comment type="caution">
    <text evidence="1">The sequence shown here is derived from an EMBL/GenBank/DDBJ whole genome shotgun (WGS) entry which is preliminary data.</text>
</comment>
<dbReference type="EMBL" id="SRYK01000118">
    <property type="protein sequence ID" value="TGY51520.1"/>
    <property type="molecule type" value="Genomic_DNA"/>
</dbReference>
<evidence type="ECO:0008006" key="5">
    <source>
        <dbReference type="Google" id="ProtNLM"/>
    </source>
</evidence>
<reference evidence="1 3" key="1">
    <citation type="submission" date="2018-09" db="EMBL/GenBank/DDBJ databases">
        <title>Murine metabolic-syndrome-specific gut microbial biobank.</title>
        <authorList>
            <person name="Liu C."/>
        </authorList>
    </citation>
    <scope>NUCLEOTIDE SEQUENCE [LARGE SCALE GENOMIC DNA]</scope>
    <source>
        <strain evidence="1 3">C-30</strain>
    </source>
</reference>